<sequence length="112" mass="13513">MRHDAMHRPASPDDENAMAYWRAHRMVRALRGWYLHLLIYLAVNGWLWFRFLFMPSPNWAHRSVEAGWPWPLTTTLAWGLGLAIHGLLVWWRVSQRGRDWESRKIDQFMNRD</sequence>
<protein>
    <submittedName>
        <fullName evidence="4">2TM domain-containing protein</fullName>
    </submittedName>
</protein>
<reference evidence="4" key="3">
    <citation type="submission" date="2022-05" db="EMBL/GenBank/DDBJ databases">
        <authorList>
            <person name="Kunte H.-J."/>
        </authorList>
    </citation>
    <scope>NUCLEOTIDE SEQUENCE</scope>
    <source>
        <strain evidence="4">G5</strain>
    </source>
</reference>
<organism evidence="4 6">
    <name type="scientific">Cupriavidus campinensis</name>
    <dbReference type="NCBI Taxonomy" id="151783"/>
    <lineage>
        <taxon>Bacteria</taxon>
        <taxon>Pseudomonadati</taxon>
        <taxon>Pseudomonadota</taxon>
        <taxon>Betaproteobacteria</taxon>
        <taxon>Burkholderiales</taxon>
        <taxon>Burkholderiaceae</taxon>
        <taxon>Cupriavidus</taxon>
    </lineage>
</organism>
<evidence type="ECO:0000259" key="2">
    <source>
        <dbReference type="Pfam" id="PF13239"/>
    </source>
</evidence>
<evidence type="ECO:0000256" key="1">
    <source>
        <dbReference type="SAM" id="Phobius"/>
    </source>
</evidence>
<dbReference type="Proteomes" id="UP000318943">
    <property type="component" value="Unassembled WGS sequence"/>
</dbReference>
<dbReference type="Proteomes" id="UP001056132">
    <property type="component" value="Chromosome 2"/>
</dbReference>
<proteinExistence type="predicted"/>
<dbReference type="AlphaFoldDB" id="A0AAE9I571"/>
<keyword evidence="5" id="KW-1185">Reference proteome</keyword>
<evidence type="ECO:0000313" key="5">
    <source>
        <dbReference type="Proteomes" id="UP000318943"/>
    </source>
</evidence>
<evidence type="ECO:0000313" key="4">
    <source>
        <dbReference type="EMBL" id="URF07592.1"/>
    </source>
</evidence>
<dbReference type="InterPro" id="IPR025698">
    <property type="entry name" value="2TM_dom"/>
</dbReference>
<dbReference type="Pfam" id="PF13239">
    <property type="entry name" value="2TM"/>
    <property type="match status" value="1"/>
</dbReference>
<dbReference type="KEGG" id="ccam:M5D45_20575"/>
<keyword evidence="1" id="KW-0472">Membrane</keyword>
<evidence type="ECO:0000313" key="3">
    <source>
        <dbReference type="EMBL" id="TSP11785.1"/>
    </source>
</evidence>
<accession>A0AAE9I571</accession>
<feature type="transmembrane region" description="Helical" evidence="1">
    <location>
        <begin position="69"/>
        <end position="93"/>
    </location>
</feature>
<dbReference type="RefSeq" id="WP_144198407.1">
    <property type="nucleotide sequence ID" value="NZ_CP097331.1"/>
</dbReference>
<dbReference type="EMBL" id="CP097331">
    <property type="protein sequence ID" value="URF07592.1"/>
    <property type="molecule type" value="Genomic_DNA"/>
</dbReference>
<reference evidence="4" key="2">
    <citation type="journal article" date="2022" name="Microbiol. Resour. Announc.">
        <title>Genome Sequence of Cupriavidus campinensis Strain G5, a Member of a Bacterial Consortium Capable of Polyethylene Degradation.</title>
        <authorList>
            <person name="Schneider B."/>
            <person name="Pfeiffer F."/>
            <person name="Dyall-Smith M."/>
            <person name="Kunte H.J."/>
        </authorList>
    </citation>
    <scope>NUCLEOTIDE SEQUENCE</scope>
    <source>
        <strain evidence="4">G5</strain>
    </source>
</reference>
<keyword evidence="1" id="KW-0812">Transmembrane</keyword>
<name>A0AAE9I571_9BURK</name>
<gene>
    <name evidence="3" type="ORF">FGG12_14675</name>
    <name evidence="4" type="ORF">M5D45_20575</name>
</gene>
<keyword evidence="1" id="KW-1133">Transmembrane helix</keyword>
<feature type="domain" description="2TM" evidence="2">
    <location>
        <begin position="22"/>
        <end position="110"/>
    </location>
</feature>
<dbReference type="EMBL" id="VCIZ01000008">
    <property type="protein sequence ID" value="TSP11785.1"/>
    <property type="molecule type" value="Genomic_DNA"/>
</dbReference>
<reference evidence="3 5" key="1">
    <citation type="submission" date="2019-05" db="EMBL/GenBank/DDBJ databases">
        <title>Whole genome sequence analysis of Cupriavidus campinensis S14E4C strain.</title>
        <authorList>
            <person name="Abbaszade G."/>
            <person name="Szabo A."/>
            <person name="Toumi M."/>
            <person name="Toth E."/>
        </authorList>
    </citation>
    <scope>NUCLEOTIDE SEQUENCE [LARGE SCALE GENOMIC DNA]</scope>
    <source>
        <strain evidence="3 5">S14E4C</strain>
    </source>
</reference>
<evidence type="ECO:0000313" key="6">
    <source>
        <dbReference type="Proteomes" id="UP001056132"/>
    </source>
</evidence>
<feature type="transmembrane region" description="Helical" evidence="1">
    <location>
        <begin position="32"/>
        <end position="49"/>
    </location>
</feature>